<gene>
    <name evidence="2" type="ORF">ACFQ1S_35275</name>
</gene>
<dbReference type="Pfam" id="PF12802">
    <property type="entry name" value="MarR_2"/>
    <property type="match status" value="1"/>
</dbReference>
<dbReference type="CDD" id="cd00090">
    <property type="entry name" value="HTH_ARSR"/>
    <property type="match status" value="1"/>
</dbReference>
<evidence type="ECO:0000313" key="3">
    <source>
        <dbReference type="Proteomes" id="UP001597045"/>
    </source>
</evidence>
<dbReference type="Gene3D" id="1.10.10.10">
    <property type="entry name" value="Winged helix-like DNA-binding domain superfamily/Winged helix DNA-binding domain"/>
    <property type="match status" value="1"/>
</dbReference>
<dbReference type="PANTHER" id="PTHR33164:SF43">
    <property type="entry name" value="HTH-TYPE TRANSCRIPTIONAL REPRESSOR YETL"/>
    <property type="match status" value="1"/>
</dbReference>
<accession>A0ABW3MIH0</accession>
<protein>
    <submittedName>
        <fullName evidence="2">MarR family winged helix-turn-helix transcriptional regulator</fullName>
    </submittedName>
</protein>
<dbReference type="PANTHER" id="PTHR33164">
    <property type="entry name" value="TRANSCRIPTIONAL REGULATOR, MARR FAMILY"/>
    <property type="match status" value="1"/>
</dbReference>
<feature type="domain" description="HTH marR-type" evidence="1">
    <location>
        <begin position="31"/>
        <end position="83"/>
    </location>
</feature>
<organism evidence="2 3">
    <name type="scientific">Kibdelosporangium lantanae</name>
    <dbReference type="NCBI Taxonomy" id="1497396"/>
    <lineage>
        <taxon>Bacteria</taxon>
        <taxon>Bacillati</taxon>
        <taxon>Actinomycetota</taxon>
        <taxon>Actinomycetes</taxon>
        <taxon>Pseudonocardiales</taxon>
        <taxon>Pseudonocardiaceae</taxon>
        <taxon>Kibdelosporangium</taxon>
    </lineage>
</organism>
<dbReference type="Proteomes" id="UP001597045">
    <property type="component" value="Unassembled WGS sequence"/>
</dbReference>
<dbReference type="InterPro" id="IPR011991">
    <property type="entry name" value="ArsR-like_HTH"/>
</dbReference>
<sequence length="113" mass="12401">MERRVKDAGRATFRLISAAHPSMARAYDTPRIDVLRVVVADGPIRPRDISDQLGMPSPSLTRHLHTLKNAGHVVTEEDPTDTRTHLIAVTPAGRAELAKLEDTGMPVFRDVVA</sequence>
<feature type="non-terminal residue" evidence="2">
    <location>
        <position position="113"/>
    </location>
</feature>
<reference evidence="3" key="1">
    <citation type="journal article" date="2019" name="Int. J. Syst. Evol. Microbiol.">
        <title>The Global Catalogue of Microorganisms (GCM) 10K type strain sequencing project: providing services to taxonomists for standard genome sequencing and annotation.</title>
        <authorList>
            <consortium name="The Broad Institute Genomics Platform"/>
            <consortium name="The Broad Institute Genome Sequencing Center for Infectious Disease"/>
            <person name="Wu L."/>
            <person name="Ma J."/>
        </authorList>
    </citation>
    <scope>NUCLEOTIDE SEQUENCE [LARGE SCALE GENOMIC DNA]</scope>
    <source>
        <strain evidence="3">JCM 31486</strain>
    </source>
</reference>
<dbReference type="EMBL" id="JBHTIS010002824">
    <property type="protein sequence ID" value="MFD1050418.1"/>
    <property type="molecule type" value="Genomic_DNA"/>
</dbReference>
<proteinExistence type="predicted"/>
<evidence type="ECO:0000313" key="2">
    <source>
        <dbReference type="EMBL" id="MFD1050418.1"/>
    </source>
</evidence>
<dbReference type="InterPro" id="IPR039422">
    <property type="entry name" value="MarR/SlyA-like"/>
</dbReference>
<dbReference type="InterPro" id="IPR000835">
    <property type="entry name" value="HTH_MarR-typ"/>
</dbReference>
<comment type="caution">
    <text evidence="2">The sequence shown here is derived from an EMBL/GenBank/DDBJ whole genome shotgun (WGS) entry which is preliminary data.</text>
</comment>
<dbReference type="InterPro" id="IPR036388">
    <property type="entry name" value="WH-like_DNA-bd_sf"/>
</dbReference>
<evidence type="ECO:0000259" key="1">
    <source>
        <dbReference type="Pfam" id="PF12802"/>
    </source>
</evidence>
<name>A0ABW3MIH0_9PSEU</name>
<keyword evidence="3" id="KW-1185">Reference proteome</keyword>
<dbReference type="InterPro" id="IPR036390">
    <property type="entry name" value="WH_DNA-bd_sf"/>
</dbReference>
<dbReference type="SUPFAM" id="SSF46785">
    <property type="entry name" value="Winged helix' DNA-binding domain"/>
    <property type="match status" value="1"/>
</dbReference>